<dbReference type="VEuPathDB" id="FungiDB:VP01_531g5"/>
<reference evidence="2 3" key="1">
    <citation type="submission" date="2015-08" db="EMBL/GenBank/DDBJ databases">
        <title>Next Generation Sequencing and Analysis of the Genome of Puccinia sorghi L Schw, the Causal Agent of Maize Common Rust.</title>
        <authorList>
            <person name="Rochi L."/>
            <person name="Burguener G."/>
            <person name="Darino M."/>
            <person name="Turjanski A."/>
            <person name="Kreff E."/>
            <person name="Dieguez M.J."/>
            <person name="Sacco F."/>
        </authorList>
    </citation>
    <scope>NUCLEOTIDE SEQUENCE [LARGE SCALE GENOMIC DNA]</scope>
    <source>
        <strain evidence="2 3">RO10H11247</strain>
    </source>
</reference>
<dbReference type="EMBL" id="LAVV01010520">
    <property type="protein sequence ID" value="KNZ48924.1"/>
    <property type="molecule type" value="Genomic_DNA"/>
</dbReference>
<accession>A0A0L6UK78</accession>
<feature type="region of interest" description="Disordered" evidence="1">
    <location>
        <begin position="1"/>
        <end position="23"/>
    </location>
</feature>
<dbReference type="AlphaFoldDB" id="A0A0L6UK78"/>
<evidence type="ECO:0008006" key="4">
    <source>
        <dbReference type="Google" id="ProtNLM"/>
    </source>
</evidence>
<proteinExistence type="predicted"/>
<dbReference type="OrthoDB" id="2517319at2759"/>
<evidence type="ECO:0000256" key="1">
    <source>
        <dbReference type="SAM" id="MobiDB-lite"/>
    </source>
</evidence>
<comment type="caution">
    <text evidence="2">The sequence shown here is derived from an EMBL/GenBank/DDBJ whole genome shotgun (WGS) entry which is preliminary data.</text>
</comment>
<name>A0A0L6UK78_9BASI</name>
<gene>
    <name evidence="2" type="ORF">VP01_531g5</name>
</gene>
<dbReference type="Proteomes" id="UP000037035">
    <property type="component" value="Unassembled WGS sequence"/>
</dbReference>
<sequence>MYKSAEAGDNPPSWDVPGESQRGRHIPKFLQGQLCNGLPPSLPMGDILCDVCARSKRIQRNWLYPSGFTVHKLEVFTADLMGPFEVEMLNHGRFLLTICDMVLGFSKAKVFTIKDQAFSLT</sequence>
<evidence type="ECO:0000313" key="2">
    <source>
        <dbReference type="EMBL" id="KNZ48924.1"/>
    </source>
</evidence>
<keyword evidence="3" id="KW-1185">Reference proteome</keyword>
<protein>
    <recommendedName>
        <fullName evidence="4">GAG-pre-integrase domain-containing protein</fullName>
    </recommendedName>
</protein>
<evidence type="ECO:0000313" key="3">
    <source>
        <dbReference type="Proteomes" id="UP000037035"/>
    </source>
</evidence>
<organism evidence="2 3">
    <name type="scientific">Puccinia sorghi</name>
    <dbReference type="NCBI Taxonomy" id="27349"/>
    <lineage>
        <taxon>Eukaryota</taxon>
        <taxon>Fungi</taxon>
        <taxon>Dikarya</taxon>
        <taxon>Basidiomycota</taxon>
        <taxon>Pucciniomycotina</taxon>
        <taxon>Pucciniomycetes</taxon>
        <taxon>Pucciniales</taxon>
        <taxon>Pucciniaceae</taxon>
        <taxon>Puccinia</taxon>
    </lineage>
</organism>